<gene>
    <name evidence="7" type="primary">zwf</name>
    <name evidence="10" type="ORF">A4H34_07405</name>
</gene>
<dbReference type="Pfam" id="PF02781">
    <property type="entry name" value="G6PD_C"/>
    <property type="match status" value="1"/>
</dbReference>
<dbReference type="InterPro" id="IPR019796">
    <property type="entry name" value="G6P_DH_AS"/>
</dbReference>
<evidence type="ECO:0000259" key="9">
    <source>
        <dbReference type="Pfam" id="PF02781"/>
    </source>
</evidence>
<proteinExistence type="inferred from homology"/>
<evidence type="ECO:0000313" key="10">
    <source>
        <dbReference type="EMBL" id="OAP86922.1"/>
    </source>
</evidence>
<feature type="binding site" evidence="7">
    <location>
        <position position="164"/>
    </location>
    <ligand>
        <name>NADP(+)</name>
        <dbReference type="ChEBI" id="CHEBI:58349"/>
    </ligand>
</feature>
<keyword evidence="6 7" id="KW-0119">Carbohydrate metabolism</keyword>
<evidence type="ECO:0000256" key="7">
    <source>
        <dbReference type="HAMAP-Rule" id="MF_00966"/>
    </source>
</evidence>
<dbReference type="AlphaFoldDB" id="A0A179B5F6"/>
<keyword evidence="3 7" id="KW-0313">Glucose metabolism</keyword>
<comment type="function">
    <text evidence="7">Catalyzes the oxidation of glucose 6-phosphate to 6-phosphogluconolactone.</text>
</comment>
<dbReference type="PRINTS" id="PR00079">
    <property type="entry name" value="G6PDHDRGNASE"/>
</dbReference>
<comment type="similarity">
    <text evidence="2 7">Belongs to the glucose-6-phosphate dehydrogenase family.</text>
</comment>
<dbReference type="UniPathway" id="UPA00115">
    <property type="reaction ID" value="UER00408"/>
</dbReference>
<feature type="domain" description="Glucose-6-phosphate dehydrogenase C-terminal" evidence="9">
    <location>
        <begin position="205"/>
        <end position="499"/>
    </location>
</feature>
<dbReference type="InterPro" id="IPR022674">
    <property type="entry name" value="G6P_DH_NAD-bd"/>
</dbReference>
<protein>
    <recommendedName>
        <fullName evidence="7">Glucose-6-phosphate 1-dehydrogenase</fullName>
        <shortName evidence="7">G6PD</shortName>
        <ecNumber evidence="7">1.1.1.49</ecNumber>
    </recommendedName>
</protein>
<dbReference type="SUPFAM" id="SSF55347">
    <property type="entry name" value="Glyceraldehyde-3-phosphate dehydrogenase-like, C-terminal domain"/>
    <property type="match status" value="1"/>
</dbReference>
<evidence type="ECO:0000313" key="11">
    <source>
        <dbReference type="Proteomes" id="UP000078368"/>
    </source>
</evidence>
<dbReference type="STRING" id="1823756.A4H34_07405"/>
<dbReference type="InterPro" id="IPR036291">
    <property type="entry name" value="NAD(P)-bd_dom_sf"/>
</dbReference>
<evidence type="ECO:0000256" key="2">
    <source>
        <dbReference type="ARBA" id="ARBA00009975"/>
    </source>
</evidence>
<dbReference type="PROSITE" id="PS00069">
    <property type="entry name" value="G6P_DEHYDROGENASE"/>
    <property type="match status" value="1"/>
</dbReference>
<evidence type="ECO:0000256" key="6">
    <source>
        <dbReference type="ARBA" id="ARBA00023277"/>
    </source>
</evidence>
<dbReference type="EC" id="1.1.1.49" evidence="7"/>
<dbReference type="OrthoDB" id="9802739at2"/>
<dbReference type="GO" id="GO:0005829">
    <property type="term" value="C:cytosol"/>
    <property type="evidence" value="ECO:0007669"/>
    <property type="project" value="TreeGrafter"/>
</dbReference>
<comment type="caution">
    <text evidence="10">The sequence shown here is derived from an EMBL/GenBank/DDBJ whole genome shotgun (WGS) entry which is preliminary data.</text>
</comment>
<dbReference type="PIRSF" id="PIRSF000110">
    <property type="entry name" value="G6PD"/>
    <property type="match status" value="1"/>
</dbReference>
<dbReference type="Gene3D" id="3.40.50.720">
    <property type="entry name" value="NAD(P)-binding Rossmann-like Domain"/>
    <property type="match status" value="1"/>
</dbReference>
<evidence type="ECO:0000256" key="1">
    <source>
        <dbReference type="ARBA" id="ARBA00004937"/>
    </source>
</evidence>
<organism evidence="10 11">
    <name type="scientific">Peptidiphaga gingivicola</name>
    <dbReference type="NCBI Taxonomy" id="2741497"/>
    <lineage>
        <taxon>Bacteria</taxon>
        <taxon>Bacillati</taxon>
        <taxon>Actinomycetota</taxon>
        <taxon>Actinomycetes</taxon>
        <taxon>Actinomycetales</taxon>
        <taxon>Actinomycetaceae</taxon>
        <taxon>Peptidiphaga</taxon>
    </lineage>
</organism>
<dbReference type="GO" id="GO:0050661">
    <property type="term" value="F:NADP binding"/>
    <property type="evidence" value="ECO:0007669"/>
    <property type="project" value="UniProtKB-UniRule"/>
</dbReference>
<feature type="binding site" evidence="7">
    <location>
        <position position="194"/>
    </location>
    <ligand>
        <name>substrate</name>
    </ligand>
</feature>
<comment type="pathway">
    <text evidence="1 7">Carbohydrate degradation; pentose phosphate pathway; D-ribulose 5-phosphate from D-glucose 6-phosphate (oxidative stage): step 1/3.</text>
</comment>
<dbReference type="RefSeq" id="WP_009198715.1">
    <property type="nucleotide sequence ID" value="NZ_LVZK01000001.1"/>
</dbReference>
<feature type="binding site" evidence="7">
    <location>
        <position position="60"/>
    </location>
    <ligand>
        <name>NADP(+)</name>
        <dbReference type="ChEBI" id="CHEBI:58349"/>
    </ligand>
</feature>
<comment type="catalytic activity">
    <reaction evidence="7">
        <text>D-glucose 6-phosphate + NADP(+) = 6-phospho-D-glucono-1,5-lactone + NADPH + H(+)</text>
        <dbReference type="Rhea" id="RHEA:15841"/>
        <dbReference type="ChEBI" id="CHEBI:15378"/>
        <dbReference type="ChEBI" id="CHEBI:57783"/>
        <dbReference type="ChEBI" id="CHEBI:57955"/>
        <dbReference type="ChEBI" id="CHEBI:58349"/>
        <dbReference type="ChEBI" id="CHEBI:61548"/>
        <dbReference type="EC" id="1.1.1.49"/>
    </reaction>
</comment>
<evidence type="ECO:0000256" key="4">
    <source>
        <dbReference type="ARBA" id="ARBA00022857"/>
    </source>
</evidence>
<dbReference type="InterPro" id="IPR022675">
    <property type="entry name" value="G6P_DH_C"/>
</dbReference>
<keyword evidence="4 7" id="KW-0521">NADP</keyword>
<sequence length="501" mass="55537">MVNPLRSAPDSRLQRIAGPCGIVLFGITGDLSRRKILPALYDLANRGLLPPSFTIIGVARKVDPSLPEKVEAAIREGANTSVTETTLKQLMSGLVVVNGQYNDIETYRSLGHAMDRMSAERGTNGNYAFYLAIPPELFPTVLGGIGTAGLCAEDDGWRRVVVEKPFGHGLESARELDDMVTKVFHQDAIFRIDHYLGKETVQNLMALRFANELYEPLWNSAHVDHVQITMAEDIGIGTRAGYYDGIGAARDVIQNHLLQLLALTAMEEPISFEPSALRIEKEKVLEATRFYGPVGESAVAGQYTSGWQGGEWVRGYKEEPGIPADSITDTYAALRLGIETRRWKGVPFYLRAGKRLGRRVSEIAVIFKYPPFLPFPSTDGLGHNALVIRVQPNEGMTFKLGSKVPGSGMQLRDVTMDFAYGHAFTEYAPEAYERLILDVLLGDPPLFPRHREIELSWRLLDQAESHWAENPESIAEYAPGTWGPAASDRMLARDGRAWRLP</sequence>
<dbReference type="GO" id="GO:0006006">
    <property type="term" value="P:glucose metabolic process"/>
    <property type="evidence" value="ECO:0007669"/>
    <property type="project" value="UniProtKB-KW"/>
</dbReference>
<feature type="binding site" evidence="7">
    <location>
        <position position="232"/>
    </location>
    <ligand>
        <name>substrate</name>
    </ligand>
</feature>
<feature type="binding site" evidence="7">
    <location>
        <position position="354"/>
    </location>
    <ligand>
        <name>substrate</name>
    </ligand>
</feature>
<dbReference type="Proteomes" id="UP000078368">
    <property type="component" value="Unassembled WGS sequence"/>
</dbReference>
<evidence type="ECO:0000259" key="8">
    <source>
        <dbReference type="Pfam" id="PF00479"/>
    </source>
</evidence>
<evidence type="ECO:0000256" key="3">
    <source>
        <dbReference type="ARBA" id="ARBA00022526"/>
    </source>
</evidence>
<name>A0A179B5F6_9ACTO</name>
<dbReference type="InterPro" id="IPR001282">
    <property type="entry name" value="G6P_DH"/>
</dbReference>
<dbReference type="EMBL" id="LVZK01000001">
    <property type="protein sequence ID" value="OAP86922.1"/>
    <property type="molecule type" value="Genomic_DNA"/>
</dbReference>
<dbReference type="HAMAP" id="MF_00966">
    <property type="entry name" value="G6PD"/>
    <property type="match status" value="1"/>
</dbReference>
<comment type="caution">
    <text evidence="7">Lacks conserved residue(s) required for the propagation of feature annotation.</text>
</comment>
<accession>A0A179B5F6</accession>
<dbReference type="GO" id="GO:0009051">
    <property type="term" value="P:pentose-phosphate shunt, oxidative branch"/>
    <property type="evidence" value="ECO:0007669"/>
    <property type="project" value="TreeGrafter"/>
</dbReference>
<keyword evidence="5 7" id="KW-0560">Oxidoreductase</keyword>
<feature type="active site" description="Proton acceptor" evidence="7">
    <location>
        <position position="256"/>
    </location>
</feature>
<dbReference type="NCBIfam" id="TIGR00871">
    <property type="entry name" value="zwf"/>
    <property type="match status" value="1"/>
</dbReference>
<dbReference type="SUPFAM" id="SSF51735">
    <property type="entry name" value="NAD(P)-binding Rossmann-fold domains"/>
    <property type="match status" value="1"/>
</dbReference>
<dbReference type="PANTHER" id="PTHR23429">
    <property type="entry name" value="GLUCOSE-6-PHOSPHATE 1-DEHYDROGENASE G6PD"/>
    <property type="match status" value="1"/>
</dbReference>
<reference evidence="10 11" key="1">
    <citation type="submission" date="2016-04" db="EMBL/GenBank/DDBJ databases">
        <title>Peptidophaga gingivicola gen. nov., sp. nov., isolated from human subgingival plaque.</title>
        <authorList>
            <person name="Beall C.J."/>
            <person name="Mokrzan E.M."/>
            <person name="Griffen A.L."/>
            <person name="Leys E.J."/>
        </authorList>
    </citation>
    <scope>NUCLEOTIDE SEQUENCE [LARGE SCALE GENOMIC DNA]</scope>
    <source>
        <strain evidence="10 11">BA112</strain>
    </source>
</reference>
<dbReference type="PANTHER" id="PTHR23429:SF0">
    <property type="entry name" value="GLUCOSE-6-PHOSPHATE 1-DEHYDROGENASE"/>
    <property type="match status" value="1"/>
</dbReference>
<dbReference type="GO" id="GO:0004345">
    <property type="term" value="F:glucose-6-phosphate dehydrogenase activity"/>
    <property type="evidence" value="ECO:0007669"/>
    <property type="project" value="UniProtKB-UniRule"/>
</dbReference>
<evidence type="ECO:0000256" key="5">
    <source>
        <dbReference type="ARBA" id="ARBA00023002"/>
    </source>
</evidence>
<dbReference type="Gene3D" id="3.30.360.10">
    <property type="entry name" value="Dihydrodipicolinate Reductase, domain 2"/>
    <property type="match status" value="1"/>
</dbReference>
<dbReference type="Pfam" id="PF00479">
    <property type="entry name" value="G6PD_N"/>
    <property type="match status" value="1"/>
</dbReference>
<keyword evidence="11" id="KW-1185">Reference proteome</keyword>
<feature type="domain" description="Glucose-6-phosphate dehydrogenase NAD-binding" evidence="8">
    <location>
        <begin position="23"/>
        <end position="203"/>
    </location>
</feature>
<feature type="binding site" evidence="7">
    <location>
        <position position="198"/>
    </location>
    <ligand>
        <name>substrate</name>
    </ligand>
</feature>
<feature type="binding site" evidence="7">
    <location>
        <position position="251"/>
    </location>
    <ligand>
        <name>substrate</name>
    </ligand>
</feature>